<feature type="non-terminal residue" evidence="1">
    <location>
        <position position="110"/>
    </location>
</feature>
<dbReference type="AlphaFoldDB" id="A0A9N9GY64"/>
<sequence>YVLKKPYKALWRCINSTLLNIVQRYGTSCVPLQGPNSKRCDELISSEEIQNEIEIEQQTDNLVKKFWLNELYKDNSNDDDVSKEGIMDLTHKSHFVRQLPEDFIKVFLNH</sequence>
<evidence type="ECO:0000313" key="1">
    <source>
        <dbReference type="EMBL" id="CAG8642938.1"/>
    </source>
</evidence>
<protein>
    <submittedName>
        <fullName evidence="1">16426_t:CDS:1</fullName>
    </submittedName>
</protein>
<gene>
    <name evidence="1" type="ORF">FMOSSE_LOCUS11081</name>
</gene>
<proteinExistence type="predicted"/>
<dbReference type="Proteomes" id="UP000789375">
    <property type="component" value="Unassembled WGS sequence"/>
</dbReference>
<evidence type="ECO:0000313" key="2">
    <source>
        <dbReference type="Proteomes" id="UP000789375"/>
    </source>
</evidence>
<dbReference type="EMBL" id="CAJVPP010004064">
    <property type="protein sequence ID" value="CAG8642938.1"/>
    <property type="molecule type" value="Genomic_DNA"/>
</dbReference>
<name>A0A9N9GY64_FUNMO</name>
<accession>A0A9N9GY64</accession>
<reference evidence="1" key="1">
    <citation type="submission" date="2021-06" db="EMBL/GenBank/DDBJ databases">
        <authorList>
            <person name="Kallberg Y."/>
            <person name="Tangrot J."/>
            <person name="Rosling A."/>
        </authorList>
    </citation>
    <scope>NUCLEOTIDE SEQUENCE</scope>
    <source>
        <strain evidence="1">87-6 pot B 2015</strain>
    </source>
</reference>
<comment type="caution">
    <text evidence="1">The sequence shown here is derived from an EMBL/GenBank/DDBJ whole genome shotgun (WGS) entry which is preliminary data.</text>
</comment>
<keyword evidence="2" id="KW-1185">Reference proteome</keyword>
<organism evidence="1 2">
    <name type="scientific">Funneliformis mosseae</name>
    <name type="common">Endomycorrhizal fungus</name>
    <name type="synonym">Glomus mosseae</name>
    <dbReference type="NCBI Taxonomy" id="27381"/>
    <lineage>
        <taxon>Eukaryota</taxon>
        <taxon>Fungi</taxon>
        <taxon>Fungi incertae sedis</taxon>
        <taxon>Mucoromycota</taxon>
        <taxon>Glomeromycotina</taxon>
        <taxon>Glomeromycetes</taxon>
        <taxon>Glomerales</taxon>
        <taxon>Glomeraceae</taxon>
        <taxon>Funneliformis</taxon>
    </lineage>
</organism>